<gene>
    <name evidence="9" type="ORF">SAY86_001976</name>
</gene>
<evidence type="ECO:0000256" key="1">
    <source>
        <dbReference type="ARBA" id="ARBA00004123"/>
    </source>
</evidence>
<keyword evidence="3" id="KW-0227">DNA damage</keyword>
<feature type="compositionally biased region" description="Basic and acidic residues" evidence="8">
    <location>
        <begin position="333"/>
        <end position="342"/>
    </location>
</feature>
<dbReference type="SUPFAM" id="SSF48371">
    <property type="entry name" value="ARM repeat"/>
    <property type="match status" value="1"/>
</dbReference>
<dbReference type="Pfam" id="PF20168">
    <property type="entry name" value="PDS5"/>
    <property type="match status" value="1"/>
</dbReference>
<keyword evidence="10" id="KW-1185">Reference proteome</keyword>
<feature type="region of interest" description="Disordered" evidence="8">
    <location>
        <begin position="333"/>
        <end position="392"/>
    </location>
</feature>
<dbReference type="GO" id="GO:0035825">
    <property type="term" value="P:homologous recombination"/>
    <property type="evidence" value="ECO:0007669"/>
    <property type="project" value="UniProtKB-ARBA"/>
</dbReference>
<reference evidence="9 10" key="1">
    <citation type="journal article" date="2023" name="Hortic Res">
        <title>Pangenome of water caltrop reveals structural variations and asymmetric subgenome divergence after allopolyploidization.</title>
        <authorList>
            <person name="Zhang X."/>
            <person name="Chen Y."/>
            <person name="Wang L."/>
            <person name="Yuan Y."/>
            <person name="Fang M."/>
            <person name="Shi L."/>
            <person name="Lu R."/>
            <person name="Comes H.P."/>
            <person name="Ma Y."/>
            <person name="Chen Y."/>
            <person name="Huang G."/>
            <person name="Zhou Y."/>
            <person name="Zheng Z."/>
            <person name="Qiu Y."/>
        </authorList>
    </citation>
    <scope>NUCLEOTIDE SEQUENCE [LARGE SCALE GENOMIC DNA]</scope>
    <source>
        <strain evidence="9">F231</strain>
    </source>
</reference>
<dbReference type="Proteomes" id="UP001346149">
    <property type="component" value="Unassembled WGS sequence"/>
</dbReference>
<feature type="compositionally biased region" description="Basic and acidic residues" evidence="8">
    <location>
        <begin position="869"/>
        <end position="899"/>
    </location>
</feature>
<dbReference type="InterPro" id="IPR016024">
    <property type="entry name" value="ARM-type_fold"/>
</dbReference>
<feature type="compositionally biased region" description="Basic residues" evidence="8">
    <location>
        <begin position="705"/>
        <end position="714"/>
    </location>
</feature>
<dbReference type="GO" id="GO:0006281">
    <property type="term" value="P:DNA repair"/>
    <property type="evidence" value="ECO:0007669"/>
    <property type="project" value="UniProtKB-KW"/>
</dbReference>
<protein>
    <submittedName>
        <fullName evidence="9">Uncharacterized protein</fullName>
    </submittedName>
</protein>
<feature type="compositionally biased region" description="Basic and acidic residues" evidence="8">
    <location>
        <begin position="766"/>
        <end position="783"/>
    </location>
</feature>
<feature type="compositionally biased region" description="Basic and acidic residues" evidence="8">
    <location>
        <begin position="558"/>
        <end position="569"/>
    </location>
</feature>
<feature type="compositionally biased region" description="Basic and acidic residues" evidence="8">
    <location>
        <begin position="722"/>
        <end position="743"/>
    </location>
</feature>
<feature type="compositionally biased region" description="Basic and acidic residues" evidence="8">
    <location>
        <begin position="1026"/>
        <end position="1084"/>
    </location>
</feature>
<feature type="compositionally biased region" description="Basic and acidic residues" evidence="8">
    <location>
        <begin position="968"/>
        <end position="1017"/>
    </location>
</feature>
<feature type="compositionally biased region" description="Basic and acidic residues" evidence="8">
    <location>
        <begin position="918"/>
        <end position="931"/>
    </location>
</feature>
<evidence type="ECO:0000256" key="3">
    <source>
        <dbReference type="ARBA" id="ARBA00022763"/>
    </source>
</evidence>
<feature type="compositionally biased region" description="Basic residues" evidence="8">
    <location>
        <begin position="343"/>
        <end position="360"/>
    </location>
</feature>
<feature type="compositionally biased region" description="Polar residues" evidence="8">
    <location>
        <begin position="1192"/>
        <end position="1214"/>
    </location>
</feature>
<feature type="compositionally biased region" description="Basic and acidic residues" evidence="8">
    <location>
        <begin position="576"/>
        <end position="606"/>
    </location>
</feature>
<feature type="compositionally biased region" description="Basic and acidic residues" evidence="8">
    <location>
        <begin position="1092"/>
        <end position="1105"/>
    </location>
</feature>
<dbReference type="PANTHER" id="PTHR12663:SF3">
    <property type="entry name" value="SISTER CHROMATID COHESION PROTEIN PDS5 HOMOLOG C"/>
    <property type="match status" value="1"/>
</dbReference>
<feature type="compositionally biased region" description="Basic and acidic residues" evidence="8">
    <location>
        <begin position="944"/>
        <end position="954"/>
    </location>
</feature>
<evidence type="ECO:0000256" key="5">
    <source>
        <dbReference type="ARBA" id="ARBA00023204"/>
    </source>
</evidence>
<keyword evidence="6" id="KW-0539">Nucleus</keyword>
<feature type="compositionally biased region" description="Basic and acidic residues" evidence="8">
    <location>
        <begin position="537"/>
        <end position="547"/>
    </location>
</feature>
<dbReference type="EMBL" id="JAXQNO010000013">
    <property type="protein sequence ID" value="KAK4785287.1"/>
    <property type="molecule type" value="Genomic_DNA"/>
</dbReference>
<name>A0AAN7LT30_TRANT</name>
<keyword evidence="4" id="KW-0498">Mitosis</keyword>
<keyword evidence="5" id="KW-0234">DNA repair</keyword>
<feature type="compositionally biased region" description="Polar residues" evidence="8">
    <location>
        <begin position="382"/>
        <end position="392"/>
    </location>
</feature>
<dbReference type="PANTHER" id="PTHR12663">
    <property type="entry name" value="ANDROGEN INDUCED INHIBITOR OF PROLIFERATION AS3 / PDS5-RELATED"/>
    <property type="match status" value="1"/>
</dbReference>
<dbReference type="Gene3D" id="2.30.30.140">
    <property type="match status" value="1"/>
</dbReference>
<evidence type="ECO:0000256" key="7">
    <source>
        <dbReference type="ARBA" id="ARBA00023306"/>
    </source>
</evidence>
<dbReference type="InterPro" id="IPR039776">
    <property type="entry name" value="Pds5"/>
</dbReference>
<comment type="caution">
    <text evidence="9">The sequence shown here is derived from an EMBL/GenBank/DDBJ whole genome shotgun (WGS) entry which is preliminary data.</text>
</comment>
<evidence type="ECO:0000256" key="2">
    <source>
        <dbReference type="ARBA" id="ARBA00022618"/>
    </source>
</evidence>
<feature type="compositionally biased region" description="Low complexity" evidence="8">
    <location>
        <begin position="692"/>
        <end position="704"/>
    </location>
</feature>
<dbReference type="AlphaFoldDB" id="A0AAN7LT30"/>
<evidence type="ECO:0000313" key="9">
    <source>
        <dbReference type="EMBL" id="KAK4785287.1"/>
    </source>
</evidence>
<organism evidence="9 10">
    <name type="scientific">Trapa natans</name>
    <name type="common">Water chestnut</name>
    <dbReference type="NCBI Taxonomy" id="22666"/>
    <lineage>
        <taxon>Eukaryota</taxon>
        <taxon>Viridiplantae</taxon>
        <taxon>Streptophyta</taxon>
        <taxon>Embryophyta</taxon>
        <taxon>Tracheophyta</taxon>
        <taxon>Spermatophyta</taxon>
        <taxon>Magnoliopsida</taxon>
        <taxon>eudicotyledons</taxon>
        <taxon>Gunneridae</taxon>
        <taxon>Pentapetalae</taxon>
        <taxon>rosids</taxon>
        <taxon>malvids</taxon>
        <taxon>Myrtales</taxon>
        <taxon>Lythraceae</taxon>
        <taxon>Trapa</taxon>
    </lineage>
</organism>
<dbReference type="SUPFAM" id="SSF63748">
    <property type="entry name" value="Tudor/PWWP/MBT"/>
    <property type="match status" value="1"/>
</dbReference>
<keyword evidence="2" id="KW-0132">Cell division</keyword>
<feature type="region of interest" description="Disordered" evidence="8">
    <location>
        <begin position="660"/>
        <end position="1214"/>
    </location>
</feature>
<evidence type="ECO:0000313" key="10">
    <source>
        <dbReference type="Proteomes" id="UP001346149"/>
    </source>
</evidence>
<proteinExistence type="predicted"/>
<accession>A0AAN7LT30</accession>
<feature type="compositionally biased region" description="Basic and acidic residues" evidence="8">
    <location>
        <begin position="847"/>
        <end position="859"/>
    </location>
</feature>
<feature type="region of interest" description="Disordered" evidence="8">
    <location>
        <begin position="413"/>
        <end position="606"/>
    </location>
</feature>
<keyword evidence="7" id="KW-0131">Cell cycle</keyword>
<comment type="subcellular location">
    <subcellularLocation>
        <location evidence="1">Nucleus</location>
    </subcellularLocation>
</comment>
<dbReference type="GO" id="GO:0005634">
    <property type="term" value="C:nucleus"/>
    <property type="evidence" value="ECO:0007669"/>
    <property type="project" value="UniProtKB-SubCell"/>
</dbReference>
<dbReference type="GO" id="GO:0007064">
    <property type="term" value="P:mitotic sister chromatid cohesion"/>
    <property type="evidence" value="ECO:0007669"/>
    <property type="project" value="InterPro"/>
</dbReference>
<evidence type="ECO:0000256" key="4">
    <source>
        <dbReference type="ARBA" id="ARBA00022776"/>
    </source>
</evidence>
<dbReference type="GO" id="GO:0051301">
    <property type="term" value="P:cell division"/>
    <property type="evidence" value="ECO:0007669"/>
    <property type="project" value="UniProtKB-KW"/>
</dbReference>
<dbReference type="CDD" id="cd20404">
    <property type="entry name" value="Tudor_Agenet_AtEML-like"/>
    <property type="match status" value="1"/>
</dbReference>
<feature type="compositionally biased region" description="Polar residues" evidence="8">
    <location>
        <begin position="503"/>
        <end position="513"/>
    </location>
</feature>
<evidence type="ECO:0000256" key="6">
    <source>
        <dbReference type="ARBA" id="ARBA00023242"/>
    </source>
</evidence>
<sequence length="1214" mass="133360">MSSSSDSEVVFVQQLIEAGRGLLDPPSSVEELLLLLDKAEYYLARVEQSPNKTIEDALSTCTRALVADELFKHSDADIMVAVASCISEITRITAPEAPYSDEEMKEIFRLIISSFEHLDDQSSRSYTRRTSILEILAKVRSCVVLLDLECDALVIEMFQHFLKAIRDHHPERVFSSMETIMTLVLEESEDISPGLLSPILDTLKRDDEGVLPIAKRLGEKVLQNCSTKLKDFLGQAMISLGTCMDDYIEVVRMICQDGTAEDKNCVATPASQLKEMEKAASPKPDLGNGLQQRAEDNSKKDQTSIKPGIVSQRTRLKITGLMSRDTLDNLEAKREAETDLKPKKIGRKRGRKRSALRKSTRSGIASSDGKKQPGQPVENGEDSISNLPSSLPESKSIEADLLADGYAEADVLPSPKETIHTSLDVCSPSENEELKKKEGSNKESEGPNESDAKVNAELGKRSSGASGENRTPIKVRISRKKTEAIDNAKINRVMPSAEKVNLSMANNEVSSPKSLEVKDKKGTAKRKKVLTDTAISSEKKDVDEEKMGPSSKKRKYTRSKDRSVETPKVKEKRKRHTDEDQHGETPKGEDKRKRTPGKESDAKEYGEDLVGSKVKIWWPKDKAFYEGVVDSFDDVKKKHTILYNDGDIEKLNLRKEKWMIIQDGSGPNKEQEEPEDSRESTPEMPLMEILRMSSKSSKKLSAMKAKGRTSKKPKVVSPTSDNKPHSDSKKNANLEASGGRKADNNTPNIGSKLVGLARRMTSKSKGVSETKKENDETKAEKLKKNQKSNRKGSTGRSVGRPRKPRSDASDKVMSGSSVTKLKDAGVDSGGPSNRDKSSLSKRRLKYNKVDRGSGEDLSGKGRSGLLKRKPNESKEKPSKKLKSEESKEKKSDSREEPSDTVKSSSMEAKQKAGLTQIEMDKDTEKPSDKVKSSSSKPNPEDSEDVKMDSGEVSDKLQISLLQPKQKPMPKESEKLVEDSTEESSEKKTSLTHTEKLNLKEGVKDDKNSGEEPSEKLKISLTPTEKLNLKESEKDDKNSGEEPSGKVKGDSPKPRTDPEASKVVDQDLGEETVKVNASEEEHHPAESLNASSDKVKVDSPEPKPDLEANEVAGQDVGEQNEKPNASEDVGEQVAGQDVGEQNEKPNASEDVGEQVAGQDVGEQNEKPNASEDVGEQVAGQDVGEQNEKPNASEEGQPSAESLNAPSDGQSTDSGR</sequence>
<feature type="compositionally biased region" description="Basic and acidic residues" evidence="8">
    <location>
        <begin position="293"/>
        <end position="303"/>
    </location>
</feature>
<feature type="compositionally biased region" description="Basic and acidic residues" evidence="8">
    <location>
        <begin position="432"/>
        <end position="460"/>
    </location>
</feature>
<dbReference type="GO" id="GO:0000785">
    <property type="term" value="C:chromatin"/>
    <property type="evidence" value="ECO:0007669"/>
    <property type="project" value="TreeGrafter"/>
</dbReference>
<evidence type="ECO:0000256" key="8">
    <source>
        <dbReference type="SAM" id="MobiDB-lite"/>
    </source>
</evidence>
<feature type="region of interest" description="Disordered" evidence="8">
    <location>
        <begin position="275"/>
        <end position="311"/>
    </location>
</feature>